<proteinExistence type="predicted"/>
<accession>A0A1J7IE72</accession>
<evidence type="ECO:0000313" key="2">
    <source>
        <dbReference type="Proteomes" id="UP000182658"/>
    </source>
</evidence>
<reference evidence="1 2" key="1">
    <citation type="submission" date="2016-10" db="EMBL/GenBank/DDBJ databases">
        <title>Draft genome sequence of Coniochaeta ligniaria NRRL30616, a lignocellulolytic fungus for bioabatement of inhibitors in plant biomass hydrolysates.</title>
        <authorList>
            <consortium name="DOE Joint Genome Institute"/>
            <person name="Jimenez D.J."/>
            <person name="Hector R.E."/>
            <person name="Riley R."/>
            <person name="Sun H."/>
            <person name="Grigoriev I.V."/>
            <person name="Van Elsas J.D."/>
            <person name="Nichols N.N."/>
        </authorList>
    </citation>
    <scope>NUCLEOTIDE SEQUENCE [LARGE SCALE GENOMIC DNA]</scope>
    <source>
        <strain evidence="1 2">NRRL 30616</strain>
    </source>
</reference>
<dbReference type="OrthoDB" id="5237428at2759"/>
<dbReference type="InParanoid" id="A0A1J7IE72"/>
<gene>
    <name evidence="1" type="ORF">CONLIGDRAFT_647502</name>
</gene>
<dbReference type="AlphaFoldDB" id="A0A1J7IE72"/>
<name>A0A1J7IE72_9PEZI</name>
<keyword evidence="2" id="KW-1185">Reference proteome</keyword>
<evidence type="ECO:0000313" key="1">
    <source>
        <dbReference type="EMBL" id="OIW25766.1"/>
    </source>
</evidence>
<sequence length="509" mass="57988">MALRQSSLLALPGELRNRIYCDYLFIGAEDGYIYDYEAGKLRTADMQPIDLNLMYTCRLIAAEMRGLALRLHTITFSTVFSEQLRPIASLWDEVFVGHYLSSDLDEYVPLMKDEMAEEVRRRYGQTHFYTTFCRMRAEGIARDVHYDHLHQAICGFGEPPSVFRDIACDVLQLASTDPAIHAAMMNWETKEFRRKWNPSVWYSTLRAPWKFPTGPELARIVDQGASSTIKRWDINLHADDVGMYRVSAASAAIRFLSSVPGARQHLRKIVLHEDHVAAAHPECHVRGLVPFCHENPALRIERRVSLWRNLFLLCRDSEINTAYEVLFGDACERLFPLLADTITRRVAMWMVEAALPEIPDAITLVLDGDPIPERTALIFDEVVQRDAAWQTALDRTFTPEAGAHPHDVFYKRGVPPFQFVGFPELLRDLSERRQGGRISCNFDPGRTWDEGRVAAVAEANGGRDRDVTAWTQAWEREGEGYETAPPLPPFHRLLEDLVKPGTTLESLEA</sequence>
<protein>
    <submittedName>
        <fullName evidence="1">Uncharacterized protein</fullName>
    </submittedName>
</protein>
<organism evidence="1 2">
    <name type="scientific">Coniochaeta ligniaria NRRL 30616</name>
    <dbReference type="NCBI Taxonomy" id="1408157"/>
    <lineage>
        <taxon>Eukaryota</taxon>
        <taxon>Fungi</taxon>
        <taxon>Dikarya</taxon>
        <taxon>Ascomycota</taxon>
        <taxon>Pezizomycotina</taxon>
        <taxon>Sordariomycetes</taxon>
        <taxon>Sordariomycetidae</taxon>
        <taxon>Coniochaetales</taxon>
        <taxon>Coniochaetaceae</taxon>
        <taxon>Coniochaeta</taxon>
    </lineage>
</organism>
<dbReference type="Proteomes" id="UP000182658">
    <property type="component" value="Unassembled WGS sequence"/>
</dbReference>
<dbReference type="EMBL" id="KV875101">
    <property type="protein sequence ID" value="OIW25766.1"/>
    <property type="molecule type" value="Genomic_DNA"/>
</dbReference>